<reference evidence="2 3" key="1">
    <citation type="journal article" date="2019" name="Stand. Genomic Sci.">
        <title>Draft Whole-Genome Sequence of a Novel Chryseobacterium viscerum Strain Isolated from Fresh Water at Dripping Springs, New Mexico.</title>
        <authorList>
            <person name="Kyndt J.A."/>
            <person name="Moore T.C."/>
        </authorList>
    </citation>
    <scope>NUCLEOTIDE SEQUENCE [LARGE SCALE GENOMIC DNA]</scope>
    <source>
        <strain evidence="2 3">DPS</strain>
    </source>
</reference>
<gene>
    <name evidence="2" type="ORF">F8D52_06600</name>
</gene>
<evidence type="ECO:0000313" key="3">
    <source>
        <dbReference type="Proteomes" id="UP000326384"/>
    </source>
</evidence>
<proteinExistence type="predicted"/>
<feature type="compositionally biased region" description="Polar residues" evidence="1">
    <location>
        <begin position="7"/>
        <end position="23"/>
    </location>
</feature>
<dbReference type="Proteomes" id="UP000326384">
    <property type="component" value="Unassembled WGS sequence"/>
</dbReference>
<name>A0A5N4BSU4_9FLAO</name>
<organism evidence="2 3">
    <name type="scientific">Chryseobacterium viscerum</name>
    <dbReference type="NCBI Taxonomy" id="1037377"/>
    <lineage>
        <taxon>Bacteria</taxon>
        <taxon>Pseudomonadati</taxon>
        <taxon>Bacteroidota</taxon>
        <taxon>Flavobacteriia</taxon>
        <taxon>Flavobacteriales</taxon>
        <taxon>Weeksellaceae</taxon>
        <taxon>Chryseobacterium group</taxon>
        <taxon>Chryseobacterium</taxon>
    </lineage>
</organism>
<sequence>MEGLSVEQLSSGIPNGSVGTTTVGEIEAVGGNVEPSPTNNNPNHATLSGITPEQAQQLFSPTIKNPSKSK</sequence>
<feature type="region of interest" description="Disordered" evidence="1">
    <location>
        <begin position="1"/>
        <end position="70"/>
    </location>
</feature>
<accession>A0A5N4BSU4</accession>
<keyword evidence="3" id="KW-1185">Reference proteome</keyword>
<dbReference type="RefSeq" id="WP_152289378.1">
    <property type="nucleotide sequence ID" value="NZ_VTPV01000003.1"/>
</dbReference>
<evidence type="ECO:0000256" key="1">
    <source>
        <dbReference type="SAM" id="MobiDB-lite"/>
    </source>
</evidence>
<evidence type="ECO:0000313" key="2">
    <source>
        <dbReference type="EMBL" id="KAB1231472.1"/>
    </source>
</evidence>
<comment type="caution">
    <text evidence="2">The sequence shown here is derived from an EMBL/GenBank/DDBJ whole genome shotgun (WGS) entry which is preliminary data.</text>
</comment>
<dbReference type="EMBL" id="VTPV01000003">
    <property type="protein sequence ID" value="KAB1231472.1"/>
    <property type="molecule type" value="Genomic_DNA"/>
</dbReference>
<feature type="compositionally biased region" description="Polar residues" evidence="1">
    <location>
        <begin position="35"/>
        <end position="70"/>
    </location>
</feature>
<protein>
    <submittedName>
        <fullName evidence="2">Uncharacterized protein</fullName>
    </submittedName>
</protein>